<dbReference type="EMBL" id="CM002924">
    <property type="protein sequence ID" value="KGN55579.1"/>
    <property type="molecule type" value="Genomic_DNA"/>
</dbReference>
<feature type="compositionally biased region" description="Basic and acidic residues" evidence="1">
    <location>
        <begin position="78"/>
        <end position="88"/>
    </location>
</feature>
<keyword evidence="3" id="KW-1185">Reference proteome</keyword>
<feature type="region of interest" description="Disordered" evidence="1">
    <location>
        <begin position="78"/>
        <end position="99"/>
    </location>
</feature>
<accession>A0A0A0L3I2</accession>
<evidence type="ECO:0000256" key="1">
    <source>
        <dbReference type="SAM" id="MobiDB-lite"/>
    </source>
</evidence>
<sequence length="117" mass="13647">MFSLCVPQLDFKNRVSKIMVEFQYRICKRQTRISVHSYRVGSNVLGGYEGFASDDGNDMEFPTMYSQRLDISPDEIMETRSRAGDRRNASSKSKRKWRGQSIETAHILRNVIEYDNE</sequence>
<reference evidence="2 3" key="4">
    <citation type="journal article" date="2011" name="BMC Genomics">
        <title>RNA-Seq improves annotation of protein-coding genes in the cucumber genome.</title>
        <authorList>
            <person name="Li Z."/>
            <person name="Zhang Z."/>
            <person name="Yan P."/>
            <person name="Huang S."/>
            <person name="Fei Z."/>
            <person name="Lin K."/>
        </authorList>
    </citation>
    <scope>NUCLEOTIDE SEQUENCE [LARGE SCALE GENOMIC DNA]</scope>
    <source>
        <strain evidence="3">cv. 9930</strain>
    </source>
</reference>
<reference evidence="2 3" key="2">
    <citation type="journal article" date="2009" name="PLoS ONE">
        <title>An integrated genetic and cytogenetic map of the cucumber genome.</title>
        <authorList>
            <person name="Ren Y."/>
            <person name="Zhang Z."/>
            <person name="Liu J."/>
            <person name="Staub J.E."/>
            <person name="Han Y."/>
            <person name="Cheng Z."/>
            <person name="Li X."/>
            <person name="Lu J."/>
            <person name="Miao H."/>
            <person name="Kang H."/>
            <person name="Xie B."/>
            <person name="Gu X."/>
            <person name="Wang X."/>
            <person name="Du Y."/>
            <person name="Jin W."/>
            <person name="Huang S."/>
        </authorList>
    </citation>
    <scope>NUCLEOTIDE SEQUENCE [LARGE SCALE GENOMIC DNA]</scope>
    <source>
        <strain evidence="3">cv. 9930</strain>
    </source>
</reference>
<dbReference type="Gramene" id="KGN55579">
    <property type="protein sequence ID" value="KGN55579"/>
    <property type="gene ID" value="Csa_3G000030"/>
</dbReference>
<gene>
    <name evidence="2" type="ORF">Csa_3G000030</name>
</gene>
<name>A0A0A0L3I2_CUCSA</name>
<reference evidence="2 3" key="3">
    <citation type="journal article" date="2010" name="BMC Genomics">
        <title>Transcriptome sequencing and comparative analysis of cucumber flowers with different sex types.</title>
        <authorList>
            <person name="Guo S."/>
            <person name="Zheng Y."/>
            <person name="Joung J.G."/>
            <person name="Liu S."/>
            <person name="Zhang Z."/>
            <person name="Crasta O.R."/>
            <person name="Sobral B.W."/>
            <person name="Xu Y."/>
            <person name="Huang S."/>
            <person name="Fei Z."/>
        </authorList>
    </citation>
    <scope>NUCLEOTIDE SEQUENCE [LARGE SCALE GENOMIC DNA]</scope>
    <source>
        <strain evidence="3">cv. 9930</strain>
    </source>
</reference>
<evidence type="ECO:0000313" key="3">
    <source>
        <dbReference type="Proteomes" id="UP000029981"/>
    </source>
</evidence>
<protein>
    <submittedName>
        <fullName evidence="2">Uncharacterized protein</fullName>
    </submittedName>
</protein>
<dbReference type="Proteomes" id="UP000029981">
    <property type="component" value="Chromosome 3"/>
</dbReference>
<proteinExistence type="predicted"/>
<evidence type="ECO:0000313" key="2">
    <source>
        <dbReference type="EMBL" id="KGN55579.1"/>
    </source>
</evidence>
<organism evidence="2 3">
    <name type="scientific">Cucumis sativus</name>
    <name type="common">Cucumber</name>
    <dbReference type="NCBI Taxonomy" id="3659"/>
    <lineage>
        <taxon>Eukaryota</taxon>
        <taxon>Viridiplantae</taxon>
        <taxon>Streptophyta</taxon>
        <taxon>Embryophyta</taxon>
        <taxon>Tracheophyta</taxon>
        <taxon>Spermatophyta</taxon>
        <taxon>Magnoliopsida</taxon>
        <taxon>eudicotyledons</taxon>
        <taxon>Gunneridae</taxon>
        <taxon>Pentapetalae</taxon>
        <taxon>rosids</taxon>
        <taxon>fabids</taxon>
        <taxon>Cucurbitales</taxon>
        <taxon>Cucurbitaceae</taxon>
        <taxon>Benincaseae</taxon>
        <taxon>Cucumis</taxon>
    </lineage>
</organism>
<dbReference type="AlphaFoldDB" id="A0A0A0L3I2"/>
<reference evidence="2 3" key="1">
    <citation type="journal article" date="2009" name="Nat. Genet.">
        <title>The genome of the cucumber, Cucumis sativus L.</title>
        <authorList>
            <person name="Huang S."/>
            <person name="Li R."/>
            <person name="Zhang Z."/>
            <person name="Li L."/>
            <person name="Gu X."/>
            <person name="Fan W."/>
            <person name="Lucas W.J."/>
            <person name="Wang X."/>
            <person name="Xie B."/>
            <person name="Ni P."/>
            <person name="Ren Y."/>
            <person name="Zhu H."/>
            <person name="Li J."/>
            <person name="Lin K."/>
            <person name="Jin W."/>
            <person name="Fei Z."/>
            <person name="Li G."/>
            <person name="Staub J."/>
            <person name="Kilian A."/>
            <person name="van der Vossen E.A."/>
            <person name="Wu Y."/>
            <person name="Guo J."/>
            <person name="He J."/>
            <person name="Jia Z."/>
            <person name="Ren Y."/>
            <person name="Tian G."/>
            <person name="Lu Y."/>
            <person name="Ruan J."/>
            <person name="Qian W."/>
            <person name="Wang M."/>
            <person name="Huang Q."/>
            <person name="Li B."/>
            <person name="Xuan Z."/>
            <person name="Cao J."/>
            <person name="Asan"/>
            <person name="Wu Z."/>
            <person name="Zhang J."/>
            <person name="Cai Q."/>
            <person name="Bai Y."/>
            <person name="Zhao B."/>
            <person name="Han Y."/>
            <person name="Li Y."/>
            <person name="Li X."/>
            <person name="Wang S."/>
            <person name="Shi Q."/>
            <person name="Liu S."/>
            <person name="Cho W.K."/>
            <person name="Kim J.Y."/>
            <person name="Xu Y."/>
            <person name="Heller-Uszynska K."/>
            <person name="Miao H."/>
            <person name="Cheng Z."/>
            <person name="Zhang S."/>
            <person name="Wu J."/>
            <person name="Yang Y."/>
            <person name="Kang H."/>
            <person name="Li M."/>
            <person name="Liang H."/>
            <person name="Ren X."/>
            <person name="Shi Z."/>
            <person name="Wen M."/>
            <person name="Jian M."/>
            <person name="Yang H."/>
            <person name="Zhang G."/>
            <person name="Yang Z."/>
            <person name="Chen R."/>
            <person name="Liu S."/>
            <person name="Li J."/>
            <person name="Ma L."/>
            <person name="Liu H."/>
            <person name="Zhou Y."/>
            <person name="Zhao J."/>
            <person name="Fang X."/>
            <person name="Li G."/>
            <person name="Fang L."/>
            <person name="Li Y."/>
            <person name="Liu D."/>
            <person name="Zheng H."/>
            <person name="Zhang Y."/>
            <person name="Qin N."/>
            <person name="Li Z."/>
            <person name="Yang G."/>
            <person name="Yang S."/>
            <person name="Bolund L."/>
            <person name="Kristiansen K."/>
            <person name="Zheng H."/>
            <person name="Li S."/>
            <person name="Zhang X."/>
            <person name="Yang H."/>
            <person name="Wang J."/>
            <person name="Sun R."/>
            <person name="Zhang B."/>
            <person name="Jiang S."/>
            <person name="Wang J."/>
            <person name="Du Y."/>
            <person name="Li S."/>
        </authorList>
    </citation>
    <scope>NUCLEOTIDE SEQUENCE [LARGE SCALE GENOMIC DNA]</scope>
    <source>
        <strain evidence="3">cv. 9930</strain>
    </source>
</reference>